<protein>
    <recommendedName>
        <fullName evidence="4">Rod shape-determining protein MreD</fullName>
    </recommendedName>
</protein>
<dbReference type="KEGG" id="dfl:DFE_2941"/>
<dbReference type="AlphaFoldDB" id="A0A2Z6B2C2"/>
<feature type="transmembrane region" description="Helical" evidence="1">
    <location>
        <begin position="89"/>
        <end position="110"/>
    </location>
</feature>
<sequence>MHPVVFWLIFTVIGVWAQRLLPGVDFFAPALVVCLQQRRITQFVWLTLAWIILQEGMGNLPFGNLLLWYSGLVLIFVVGRWLFESRNLIFVFIIGIFMGSWHFLLTQIMTNLQVLEVNRAQLLLEGVHQAVIFPLAWAITYNVYKRMVPDVGPL</sequence>
<keyword evidence="1" id="KW-0812">Transmembrane</keyword>
<reference evidence="2 3" key="1">
    <citation type="journal article" date="2018" name="Sci. Adv.">
        <title>Multi-heme cytochromes provide a pathway for survival in energy-limited environments.</title>
        <authorList>
            <person name="Deng X."/>
            <person name="Dohmae N."/>
            <person name="Nealson K.H."/>
            <person name="Hashimoto K."/>
            <person name="Okamoto A."/>
        </authorList>
    </citation>
    <scope>NUCLEOTIDE SEQUENCE [LARGE SCALE GENOMIC DNA]</scope>
    <source>
        <strain evidence="2 3">IS5</strain>
    </source>
</reference>
<evidence type="ECO:0000313" key="3">
    <source>
        <dbReference type="Proteomes" id="UP000269883"/>
    </source>
</evidence>
<evidence type="ECO:0008006" key="4">
    <source>
        <dbReference type="Google" id="ProtNLM"/>
    </source>
</evidence>
<gene>
    <name evidence="2" type="ORF">DFE_2941</name>
</gene>
<keyword evidence="3" id="KW-1185">Reference proteome</keyword>
<dbReference type="OrthoDB" id="5470719at2"/>
<organism evidence="2 3">
    <name type="scientific">Desulfovibrio ferrophilus</name>
    <dbReference type="NCBI Taxonomy" id="241368"/>
    <lineage>
        <taxon>Bacteria</taxon>
        <taxon>Pseudomonadati</taxon>
        <taxon>Thermodesulfobacteriota</taxon>
        <taxon>Desulfovibrionia</taxon>
        <taxon>Desulfovibrionales</taxon>
        <taxon>Desulfovibrionaceae</taxon>
        <taxon>Desulfovibrio</taxon>
    </lineage>
</organism>
<evidence type="ECO:0000256" key="1">
    <source>
        <dbReference type="SAM" id="Phobius"/>
    </source>
</evidence>
<keyword evidence="1" id="KW-0472">Membrane</keyword>
<dbReference type="EMBL" id="AP017378">
    <property type="protein sequence ID" value="BBD09667.1"/>
    <property type="molecule type" value="Genomic_DNA"/>
</dbReference>
<evidence type="ECO:0000313" key="2">
    <source>
        <dbReference type="EMBL" id="BBD09667.1"/>
    </source>
</evidence>
<proteinExistence type="predicted"/>
<dbReference type="Proteomes" id="UP000269883">
    <property type="component" value="Chromosome"/>
</dbReference>
<accession>A0A2Z6B2C2</accession>
<dbReference type="RefSeq" id="WP_126380694.1">
    <property type="nucleotide sequence ID" value="NZ_AP017378.1"/>
</dbReference>
<feature type="transmembrane region" description="Helical" evidence="1">
    <location>
        <begin position="122"/>
        <end position="144"/>
    </location>
</feature>
<name>A0A2Z6B2C2_9BACT</name>
<keyword evidence="1" id="KW-1133">Transmembrane helix</keyword>
<feature type="transmembrane region" description="Helical" evidence="1">
    <location>
        <begin position="65"/>
        <end position="83"/>
    </location>
</feature>